<dbReference type="PANTHER" id="PTHR13271:SF148">
    <property type="entry name" value="SET DOMAIN-CONTAINING PROTEIN"/>
    <property type="match status" value="1"/>
</dbReference>
<keyword evidence="4" id="KW-0732">Signal</keyword>
<dbReference type="AlphaFoldDB" id="A0A0A7CP26"/>
<evidence type="ECO:0000259" key="5">
    <source>
        <dbReference type="Pfam" id="PF09273"/>
    </source>
</evidence>
<proteinExistence type="predicted"/>
<keyword evidence="2" id="KW-0808">Transferase</keyword>
<name>A0A0A7CP26_ACHHY</name>
<dbReference type="EMBL" id="KM038774">
    <property type="protein sequence ID" value="AIG56235.1"/>
    <property type="molecule type" value="Genomic_DNA"/>
</dbReference>
<dbReference type="InterPro" id="IPR050600">
    <property type="entry name" value="SETD3_SETD6_MTase"/>
</dbReference>
<keyword evidence="1" id="KW-0489">Methyltransferase</keyword>
<evidence type="ECO:0000256" key="1">
    <source>
        <dbReference type="ARBA" id="ARBA00022603"/>
    </source>
</evidence>
<keyword evidence="3" id="KW-0949">S-adenosyl-L-methionine</keyword>
<reference evidence="6" key="1">
    <citation type="journal article" date="2014" name="Genome Biol. Evol.">
        <title>The secreted proteins of Achlya hypogyna and Thraustotheca clavata identify the ancestral oomycete secretome and reveal gene acquisitions by horizontal gene transfer.</title>
        <authorList>
            <person name="Misner I."/>
            <person name="Blouin N."/>
            <person name="Leonard G."/>
            <person name="Richards T.A."/>
            <person name="Lane C.E."/>
        </authorList>
    </citation>
    <scope>NUCLEOTIDE SEQUENCE</scope>
    <source>
        <strain evidence="6">ATCC 48635</strain>
    </source>
</reference>
<dbReference type="InterPro" id="IPR046341">
    <property type="entry name" value="SET_dom_sf"/>
</dbReference>
<organism evidence="6">
    <name type="scientific">Achlya hypogyna</name>
    <name type="common">Oomycete</name>
    <name type="synonym">Protoachlya hypogyna</name>
    <dbReference type="NCBI Taxonomy" id="1202772"/>
    <lineage>
        <taxon>Eukaryota</taxon>
        <taxon>Sar</taxon>
        <taxon>Stramenopiles</taxon>
        <taxon>Oomycota</taxon>
        <taxon>Saprolegniomycetes</taxon>
        <taxon>Saprolegniales</taxon>
        <taxon>Achlyaceae</taxon>
        <taxon>Achlya</taxon>
    </lineage>
</organism>
<dbReference type="Gene3D" id="3.90.1410.10">
    <property type="entry name" value="set domain protein methyltransferase, domain 1"/>
    <property type="match status" value="1"/>
</dbReference>
<evidence type="ECO:0000256" key="3">
    <source>
        <dbReference type="ARBA" id="ARBA00022691"/>
    </source>
</evidence>
<evidence type="ECO:0000256" key="4">
    <source>
        <dbReference type="SAM" id="SignalP"/>
    </source>
</evidence>
<evidence type="ECO:0000313" key="6">
    <source>
        <dbReference type="EMBL" id="AIG56235.1"/>
    </source>
</evidence>
<feature type="domain" description="Rubisco LSMT substrate-binding" evidence="5">
    <location>
        <begin position="328"/>
        <end position="470"/>
    </location>
</feature>
<protein>
    <submittedName>
        <fullName evidence="6">Secreted protein</fullName>
    </submittedName>
</protein>
<dbReference type="CDD" id="cd10527">
    <property type="entry name" value="SET_LSMT"/>
    <property type="match status" value="1"/>
</dbReference>
<feature type="signal peptide" evidence="4">
    <location>
        <begin position="1"/>
        <end position="23"/>
    </location>
</feature>
<sequence>MMGALRVFLVLTALAGLGHVGEAGLAVGRHGLIINPAKTVTIETNPVVDHFGDDDIIHSIGHLNNLKAKGSTFGRGPSYVAARNVSAGDPVLRLPMSSVMSARTAAAGRIQVLLDVNPDLPNAVVLALHVLEEKFKGPDSKWFSFIHSLPMTLHGTIYLPEDEIDLIEGSQLYRLTHARLNAVSQYFDALHGPVTSNAVDPPLFNVDEFTLEAFKWAMSIVWYCQSRCSCPDVRCRAHAILIPKDDDVEALLVPFVSTLAHGPGIQNHFDINFDTQTFTMLTATALQPGDPVRINLGDSSMALYMLNYGFCGEPSPLDNVPLTIQVEEKDPLRAFKTSILAMVNTTMEAPYVLEFDPALPPNVVQSMRIKVLELATVKLIVPQVMTSSEIGQYEAAINHERISLRNEFAWCRALTHTCAAMLDAYAYPLDEVRSAADRGIQRRCMKRMVPGLQGRQRDLARVVIHEQEILVRAKDAVATHWHGLLADESFVPE</sequence>
<dbReference type="PANTHER" id="PTHR13271">
    <property type="entry name" value="UNCHARACTERIZED PUTATIVE METHYLTRANSFERASE"/>
    <property type="match status" value="1"/>
</dbReference>
<feature type="chain" id="PRO_5002037122" evidence="4">
    <location>
        <begin position="24"/>
        <end position="493"/>
    </location>
</feature>
<dbReference type="GO" id="GO:0032259">
    <property type="term" value="P:methylation"/>
    <property type="evidence" value="ECO:0007669"/>
    <property type="project" value="UniProtKB-KW"/>
</dbReference>
<dbReference type="InterPro" id="IPR036464">
    <property type="entry name" value="Rubisco_LSMT_subst-bd_sf"/>
</dbReference>
<dbReference type="SUPFAM" id="SSF82199">
    <property type="entry name" value="SET domain"/>
    <property type="match status" value="1"/>
</dbReference>
<dbReference type="Gene3D" id="3.90.1420.10">
    <property type="entry name" value="Rubisco LSMT, substrate-binding domain"/>
    <property type="match status" value="1"/>
</dbReference>
<dbReference type="InterPro" id="IPR015353">
    <property type="entry name" value="Rubisco_LSMT_subst-bd"/>
</dbReference>
<accession>A0A0A7CP26</accession>
<evidence type="ECO:0000256" key="2">
    <source>
        <dbReference type="ARBA" id="ARBA00022679"/>
    </source>
</evidence>
<dbReference type="GO" id="GO:0016279">
    <property type="term" value="F:protein-lysine N-methyltransferase activity"/>
    <property type="evidence" value="ECO:0007669"/>
    <property type="project" value="TreeGrafter"/>
</dbReference>
<dbReference type="Pfam" id="PF09273">
    <property type="entry name" value="Rubis-subs-bind"/>
    <property type="match status" value="1"/>
</dbReference>